<dbReference type="EMBL" id="LAVV01008843">
    <property type="protein sequence ID" value="KNZ51796.1"/>
    <property type="molecule type" value="Genomic_DNA"/>
</dbReference>
<sequence length="104" mass="11670">MEQFNLQVPSTWRYGAVLEGHQSLTPQYCFCFSHQLVSANSHKNVAHFNNGSHIVYKKIKILVPLEVLCGLIYQKKVNQSLKTIANGLALLLILLAVEFVESQG</sequence>
<proteinExistence type="predicted"/>
<accession>A0A0L6UTC4</accession>
<evidence type="ECO:0000313" key="2">
    <source>
        <dbReference type="Proteomes" id="UP000037035"/>
    </source>
</evidence>
<dbReference type="OrthoDB" id="38045at2759"/>
<protein>
    <submittedName>
        <fullName evidence="1">Uncharacterized protein</fullName>
    </submittedName>
</protein>
<keyword evidence="2" id="KW-1185">Reference proteome</keyword>
<reference evidence="1 2" key="1">
    <citation type="submission" date="2015-08" db="EMBL/GenBank/DDBJ databases">
        <title>Next Generation Sequencing and Analysis of the Genome of Puccinia sorghi L Schw, the Causal Agent of Maize Common Rust.</title>
        <authorList>
            <person name="Rochi L."/>
            <person name="Burguener G."/>
            <person name="Darino M."/>
            <person name="Turjanski A."/>
            <person name="Kreff E."/>
            <person name="Dieguez M.J."/>
            <person name="Sacco F."/>
        </authorList>
    </citation>
    <scope>NUCLEOTIDE SEQUENCE [LARGE SCALE GENOMIC DNA]</scope>
    <source>
        <strain evidence="1 2">RO10H11247</strain>
    </source>
</reference>
<dbReference type="VEuPathDB" id="FungiDB:VP01_3807g2"/>
<organism evidence="1 2">
    <name type="scientific">Puccinia sorghi</name>
    <dbReference type="NCBI Taxonomy" id="27349"/>
    <lineage>
        <taxon>Eukaryota</taxon>
        <taxon>Fungi</taxon>
        <taxon>Dikarya</taxon>
        <taxon>Basidiomycota</taxon>
        <taxon>Pucciniomycotina</taxon>
        <taxon>Pucciniomycetes</taxon>
        <taxon>Pucciniales</taxon>
        <taxon>Pucciniaceae</taxon>
        <taxon>Puccinia</taxon>
    </lineage>
</organism>
<comment type="caution">
    <text evidence="1">The sequence shown here is derived from an EMBL/GenBank/DDBJ whole genome shotgun (WGS) entry which is preliminary data.</text>
</comment>
<dbReference type="Proteomes" id="UP000037035">
    <property type="component" value="Unassembled WGS sequence"/>
</dbReference>
<evidence type="ECO:0000313" key="1">
    <source>
        <dbReference type="EMBL" id="KNZ51796.1"/>
    </source>
</evidence>
<dbReference type="AlphaFoldDB" id="A0A0L6UTC4"/>
<name>A0A0L6UTC4_9BASI</name>
<gene>
    <name evidence="1" type="ORF">VP01_3807g2</name>
</gene>